<name>A0A8S5SKW5_9CAUD</name>
<reference evidence="2" key="1">
    <citation type="journal article" date="2021" name="Proc. Natl. Acad. Sci. U.S.A.">
        <title>A Catalog of Tens of Thousands of Viruses from Human Metagenomes Reveals Hidden Associations with Chronic Diseases.</title>
        <authorList>
            <person name="Tisza M.J."/>
            <person name="Buck C.B."/>
        </authorList>
    </citation>
    <scope>NUCLEOTIDE SEQUENCE</scope>
    <source>
        <strain evidence="2">CtgEf1</strain>
    </source>
</reference>
<dbReference type="EMBL" id="BK032620">
    <property type="protein sequence ID" value="DAF51708.1"/>
    <property type="molecule type" value="Genomic_DNA"/>
</dbReference>
<protein>
    <submittedName>
        <fullName evidence="2">Uncharacterized protein</fullName>
    </submittedName>
</protein>
<evidence type="ECO:0000256" key="1">
    <source>
        <dbReference type="SAM" id="Phobius"/>
    </source>
</evidence>
<accession>A0A8S5SKW5</accession>
<keyword evidence="1" id="KW-0812">Transmembrane</keyword>
<organism evidence="2">
    <name type="scientific">Myoviridae sp. ctgEf1</name>
    <dbReference type="NCBI Taxonomy" id="2827699"/>
    <lineage>
        <taxon>Viruses</taxon>
        <taxon>Duplodnaviria</taxon>
        <taxon>Heunggongvirae</taxon>
        <taxon>Uroviricota</taxon>
        <taxon>Caudoviricetes</taxon>
    </lineage>
</organism>
<evidence type="ECO:0000313" key="2">
    <source>
        <dbReference type="EMBL" id="DAF51708.1"/>
    </source>
</evidence>
<feature type="transmembrane region" description="Helical" evidence="1">
    <location>
        <begin position="12"/>
        <end position="33"/>
    </location>
</feature>
<keyword evidence="1" id="KW-0472">Membrane</keyword>
<sequence length="35" mass="3916">MKKDLPETIGTIIGILISLAIIIGLFRMIMWMIGL</sequence>
<keyword evidence="1" id="KW-1133">Transmembrane helix</keyword>
<proteinExistence type="predicted"/>